<protein>
    <submittedName>
        <fullName evidence="6">Type VI secretion system membrane subunit TssM</fullName>
    </submittedName>
</protein>
<reference evidence="6 7" key="1">
    <citation type="submission" date="2018-01" db="EMBL/GenBank/DDBJ databases">
        <title>The complete genome sequence of Chromatium okenii LaCa, a purple sulfur bacterium with a turbulent life.</title>
        <authorList>
            <person name="Luedin S.M."/>
            <person name="Liechti N."/>
            <person name="Storelli N."/>
            <person name="Danza F."/>
            <person name="Wittwer M."/>
            <person name="Pothier J.F."/>
            <person name="Tonolla M.A."/>
        </authorList>
    </citation>
    <scope>NUCLEOTIDE SEQUENCE [LARGE SCALE GENOMIC DNA]</scope>
    <source>
        <strain evidence="6 7">LaCa</strain>
    </source>
</reference>
<feature type="domain" description="Type VI secretion system component TssM1 helical" evidence="5">
    <location>
        <begin position="963"/>
        <end position="1031"/>
    </location>
</feature>
<dbReference type="InterPro" id="IPR009612">
    <property type="entry name" value="IcmF-rel"/>
</dbReference>
<keyword evidence="1" id="KW-0472">Membrane</keyword>
<evidence type="ECO:0000259" key="3">
    <source>
        <dbReference type="Pfam" id="PF06761"/>
    </source>
</evidence>
<evidence type="ECO:0000259" key="4">
    <source>
        <dbReference type="Pfam" id="PF14331"/>
    </source>
</evidence>
<dbReference type="Pfam" id="PF21070">
    <property type="entry name" value="IcmF_helical"/>
    <property type="match status" value="1"/>
</dbReference>
<dbReference type="InterPro" id="IPR027417">
    <property type="entry name" value="P-loop_NTPase"/>
</dbReference>
<dbReference type="OrthoDB" id="9758229at2"/>
<evidence type="ECO:0000259" key="5">
    <source>
        <dbReference type="Pfam" id="PF21070"/>
    </source>
</evidence>
<dbReference type="PANTHER" id="PTHR36153">
    <property type="entry name" value="INNER MEMBRANE PROTEIN-RELATED"/>
    <property type="match status" value="1"/>
</dbReference>
<dbReference type="PANTHER" id="PTHR36153:SF1">
    <property type="entry name" value="TYPE VI SECRETION SYSTEM COMPONENT TSSM1"/>
    <property type="match status" value="1"/>
</dbReference>
<evidence type="ECO:0000259" key="2">
    <source>
        <dbReference type="Pfam" id="PF06744"/>
    </source>
</evidence>
<feature type="transmembrane region" description="Helical" evidence="1">
    <location>
        <begin position="453"/>
        <end position="473"/>
    </location>
</feature>
<evidence type="ECO:0000313" key="7">
    <source>
        <dbReference type="Proteomes" id="UP000239936"/>
    </source>
</evidence>
<dbReference type="InterPro" id="IPR025743">
    <property type="entry name" value="TssM1_N"/>
</dbReference>
<feature type="domain" description="IcmF-related" evidence="3">
    <location>
        <begin position="507"/>
        <end position="818"/>
    </location>
</feature>
<keyword evidence="1" id="KW-1133">Transmembrane helix</keyword>
<feature type="domain" description="Type VI secretion system component TssM1 N-terminal" evidence="4">
    <location>
        <begin position="199"/>
        <end position="456"/>
    </location>
</feature>
<proteinExistence type="predicted"/>
<dbReference type="InterPro" id="IPR048677">
    <property type="entry name" value="TssM1_hel"/>
</dbReference>
<evidence type="ECO:0000256" key="1">
    <source>
        <dbReference type="SAM" id="Phobius"/>
    </source>
</evidence>
<dbReference type="InterPro" id="IPR053156">
    <property type="entry name" value="T6SS_TssM-like"/>
</dbReference>
<feature type="transmembrane region" description="Helical" evidence="1">
    <location>
        <begin position="7"/>
        <end position="27"/>
    </location>
</feature>
<dbReference type="InterPro" id="IPR010623">
    <property type="entry name" value="IcmF_C"/>
</dbReference>
<dbReference type="InterPro" id="IPR017731">
    <property type="entry name" value="TssM1-like"/>
</dbReference>
<name>A0A2S7XRU0_9GAMM</name>
<evidence type="ECO:0000313" key="6">
    <source>
        <dbReference type="EMBL" id="PQJ96447.1"/>
    </source>
</evidence>
<sequence>MAILAWFVSPFFLTLLGMSATGLLIWFAGPFLHFGNFDPLASVEYRVLAIVALFSVWGVIALISLLLERRRNQQLVDQLATDAETAPDPTQQASDEELLVLRERFTQALATLKGATGKRKLGGRWVYQLPWYLIIGPPGCGKTTALLNAGLRFPLAEQLGQDAVAGLGGTRNCDWWFTDSAVLIDTAGRYTTQDSDRLVDKTAWQNFLALLKKHRPRRPINGVLVALSLADLLQQPQVDRDRQALALRQRVQELCQTFHTAMPVYVLLMKADLIAGFNEFFADLSKEGREQVWGMTFPLALGENTAAPISAVSAELKLLHTRLDAQLLTRLEQEREPSKRTLLFSFPTQFAALTETLEQFLTDVFTPSRFEIHPLVRGVYFCSGTQTGTPIDRILGAYAANFGLGRQGVLPFKGTSKSYFLTRLLRDVVFQESGLAGLDPQLERRQQWLRRSAYAGAALVFLVAATAWTTSYVRNRSLIAETAQQVVNIENQLGTLPTDANDLLGILPLLDAARELPRGFAHRVDPVEMTEGLGLYQGDKLGSQAQRAYLHILNRVLLPRILRRLEGQIRQASADPAHLYDALRVYLLLGQADVHTRADDLAAIKLWIEQDWQQSLPTTTTAAQQAALRGHLAALLESRSATLPPALNQEVIDSARSILNRAPLTERVYEQLKRDGVGAAIPDFSISANAGDYANVLLVRRSGRPLTQGIPALYTFDGYHQGFAKTTNRLIQTVAAESWVLGDAAQLQPDSPAAAQLFAAVRDRYFQDYVTEWKTLLDDIALIPVRDLPHAAQVLNLLADPAKSPLRLLLVAAAAQTQLDQQPAADAAATPAPAPASADFGQRVARYFGGDQPAAAPEAVATGEAPELYVTRRFAWLHDLVRANASGQTQLDQLQTTLSKLELHLTAVAAAMMSGRTLLVASETTEIAETKALADKLPAPVRGLIATLAQDSATLEAGGMRSQLNTLWTTDILPFCREAINDRYPFVKDSARETTLFDFGKLLGPGGMIDTFFKQQLAPLVNTSRAKWQWADARIGIPADVLAQFQRAAVIREAFFTGAAKTPAVEFELKPLRMDAQVIQFMLDLDGQMVDYRQGPPRSQRLQWPMPEGAGRVRLMFTDLTGNGPSATEEGAWAWFRLLDRSALKPTAQPEKFQVTFALGGLSARFELRAVSVRNPFNLQEIRAFRCPERL</sequence>
<feature type="domain" description="Type VI secretion system IcmF C-terminal" evidence="2">
    <location>
        <begin position="1067"/>
        <end position="1171"/>
    </location>
</feature>
<dbReference type="NCBIfam" id="TIGR03348">
    <property type="entry name" value="VI_IcmF"/>
    <property type="match status" value="1"/>
</dbReference>
<dbReference type="Pfam" id="PF06761">
    <property type="entry name" value="IcmF-related"/>
    <property type="match status" value="1"/>
</dbReference>
<dbReference type="AlphaFoldDB" id="A0A2S7XRU0"/>
<dbReference type="EMBL" id="PPGH01000034">
    <property type="protein sequence ID" value="PQJ96447.1"/>
    <property type="molecule type" value="Genomic_DNA"/>
</dbReference>
<feature type="transmembrane region" description="Helical" evidence="1">
    <location>
        <begin position="47"/>
        <end position="67"/>
    </location>
</feature>
<keyword evidence="1" id="KW-0812">Transmembrane</keyword>
<gene>
    <name evidence="6" type="primary">icmF</name>
    <name evidence="6" type="ORF">CXB77_06190</name>
</gene>
<dbReference type="RefSeq" id="WP_105073208.1">
    <property type="nucleotide sequence ID" value="NZ_PPGH01000034.1"/>
</dbReference>
<accession>A0A2S7XRU0</accession>
<dbReference type="Proteomes" id="UP000239936">
    <property type="component" value="Unassembled WGS sequence"/>
</dbReference>
<keyword evidence="7" id="KW-1185">Reference proteome</keyword>
<comment type="caution">
    <text evidence="6">The sequence shown here is derived from an EMBL/GenBank/DDBJ whole genome shotgun (WGS) entry which is preliminary data.</text>
</comment>
<dbReference type="Pfam" id="PF06744">
    <property type="entry name" value="IcmF_C"/>
    <property type="match status" value="1"/>
</dbReference>
<dbReference type="SUPFAM" id="SSF52540">
    <property type="entry name" value="P-loop containing nucleoside triphosphate hydrolases"/>
    <property type="match status" value="1"/>
</dbReference>
<dbReference type="Pfam" id="PF14331">
    <property type="entry name" value="IcmF-related_N"/>
    <property type="match status" value="1"/>
</dbReference>
<organism evidence="6 7">
    <name type="scientific">Chromatium okenii</name>
    <dbReference type="NCBI Taxonomy" id="61644"/>
    <lineage>
        <taxon>Bacteria</taxon>
        <taxon>Pseudomonadati</taxon>
        <taxon>Pseudomonadota</taxon>
        <taxon>Gammaproteobacteria</taxon>
        <taxon>Chromatiales</taxon>
        <taxon>Chromatiaceae</taxon>
        <taxon>Chromatium</taxon>
    </lineage>
</organism>